<sequence length="101" mass="11913">MILEIAMLNIRNGEHVAFEQAFETAQDIISSTPGYISHQLQRSLEAPDKYVLLVNWNRLEDHTKGFRQSIQYQEWKQLLHHFYDPFPTVEHFEIVFEGAIP</sequence>
<dbReference type="KEGG" id="lfc:LFE_1665"/>
<dbReference type="HOGENOM" id="CLU_156590_2_0_0"/>
<dbReference type="AlphaFoldDB" id="I0IPZ7"/>
<gene>
    <name evidence="2" type="ordered locus">LFE_1665</name>
</gene>
<accession>I0IPZ7</accession>
<dbReference type="SUPFAM" id="SSF54909">
    <property type="entry name" value="Dimeric alpha+beta barrel"/>
    <property type="match status" value="1"/>
</dbReference>
<evidence type="ECO:0000259" key="1">
    <source>
        <dbReference type="PROSITE" id="PS51725"/>
    </source>
</evidence>
<dbReference type="Pfam" id="PF03992">
    <property type="entry name" value="ABM"/>
    <property type="match status" value="1"/>
</dbReference>
<keyword evidence="3" id="KW-1185">Reference proteome</keyword>
<dbReference type="Proteomes" id="UP000007382">
    <property type="component" value="Chromosome"/>
</dbReference>
<evidence type="ECO:0000313" key="3">
    <source>
        <dbReference type="Proteomes" id="UP000007382"/>
    </source>
</evidence>
<dbReference type="eggNOG" id="COG2329">
    <property type="taxonomic scope" value="Bacteria"/>
</dbReference>
<dbReference type="InterPro" id="IPR011008">
    <property type="entry name" value="Dimeric_a/b-barrel"/>
</dbReference>
<reference evidence="3" key="2">
    <citation type="submission" date="2012-03" db="EMBL/GenBank/DDBJ databases">
        <title>The complete genome sequence of the pioneer microbe on fresh volcanic deposit, Leptospirillum ferrooxidans strain C2-3.</title>
        <authorList>
            <person name="Fujimura R."/>
            <person name="Sato Y."/>
            <person name="Nishizawa T."/>
            <person name="Nanba K."/>
            <person name="Oshima K."/>
            <person name="Hattori M."/>
            <person name="Kamijo T."/>
            <person name="Ohta H."/>
        </authorList>
    </citation>
    <scope>NUCLEOTIDE SEQUENCE [LARGE SCALE GENOMIC DNA]</scope>
    <source>
        <strain evidence="3">C2-3</strain>
    </source>
</reference>
<name>I0IPZ7_LEPFC</name>
<keyword evidence="2" id="KW-0503">Monooxygenase</keyword>
<dbReference type="GO" id="GO:0004497">
    <property type="term" value="F:monooxygenase activity"/>
    <property type="evidence" value="ECO:0007669"/>
    <property type="project" value="UniProtKB-KW"/>
</dbReference>
<proteinExistence type="predicted"/>
<dbReference type="InterPro" id="IPR007138">
    <property type="entry name" value="ABM_dom"/>
</dbReference>
<evidence type="ECO:0000313" key="2">
    <source>
        <dbReference type="EMBL" id="BAM07346.1"/>
    </source>
</evidence>
<dbReference type="EMBL" id="AP012342">
    <property type="protein sequence ID" value="BAM07346.1"/>
    <property type="molecule type" value="Genomic_DNA"/>
</dbReference>
<dbReference type="PROSITE" id="PS51725">
    <property type="entry name" value="ABM"/>
    <property type="match status" value="1"/>
</dbReference>
<dbReference type="RefSeq" id="WP_014449831.1">
    <property type="nucleotide sequence ID" value="NC_017094.1"/>
</dbReference>
<feature type="domain" description="ABM" evidence="1">
    <location>
        <begin position="2"/>
        <end position="92"/>
    </location>
</feature>
<reference evidence="2 3" key="1">
    <citation type="journal article" date="2012" name="J. Bacteriol.">
        <title>Complete Genome Sequence of Leptospirillum ferrooxidans Strain C2-3, Isolated from a Fresh Volcanic Ash Deposit on the Island of Miyake, Japan.</title>
        <authorList>
            <person name="Fujimura R."/>
            <person name="Sato Y."/>
            <person name="Nishizawa T."/>
            <person name="Oshima K."/>
            <person name="Kim S.-W."/>
            <person name="Hattori M."/>
            <person name="Kamijo T."/>
            <person name="Ohta H."/>
        </authorList>
    </citation>
    <scope>NUCLEOTIDE SEQUENCE [LARGE SCALE GENOMIC DNA]</scope>
    <source>
        <strain evidence="2 3">C2-3</strain>
    </source>
</reference>
<dbReference type="PATRIC" id="fig|1162668.3.peg.1983"/>
<dbReference type="Gene3D" id="3.30.70.100">
    <property type="match status" value="1"/>
</dbReference>
<dbReference type="OrthoDB" id="9798157at2"/>
<protein>
    <submittedName>
        <fullName evidence="2">Antibiotic biosynthesis monooxygenase</fullName>
    </submittedName>
</protein>
<organism evidence="2 3">
    <name type="scientific">Leptospirillum ferrooxidans (strain C2-3)</name>
    <dbReference type="NCBI Taxonomy" id="1162668"/>
    <lineage>
        <taxon>Bacteria</taxon>
        <taxon>Pseudomonadati</taxon>
        <taxon>Nitrospirota</taxon>
        <taxon>Nitrospiria</taxon>
        <taxon>Nitrospirales</taxon>
        <taxon>Nitrospiraceae</taxon>
        <taxon>Leptospirillum</taxon>
    </lineage>
</organism>
<keyword evidence="2" id="KW-0560">Oxidoreductase</keyword>